<accession>A0A931HYV2</accession>
<proteinExistence type="inferred from homology"/>
<dbReference type="PANTHER" id="PTHR36699">
    <property type="entry name" value="LD-TRANSPEPTIDASE"/>
    <property type="match status" value="1"/>
</dbReference>
<feature type="active site" description="Nucleophile" evidence="7">
    <location>
        <position position="170"/>
    </location>
</feature>
<keyword evidence="8" id="KW-0175">Coiled coil</keyword>
<name>A0A931HYV2_9HYPH</name>
<keyword evidence="9" id="KW-0732">Signal</keyword>
<evidence type="ECO:0000256" key="6">
    <source>
        <dbReference type="ARBA" id="ARBA00023316"/>
    </source>
</evidence>
<keyword evidence="5 7" id="KW-0573">Peptidoglycan synthesis</keyword>
<keyword evidence="6 7" id="KW-0961">Cell wall biogenesis/degradation</keyword>
<dbReference type="GO" id="GO:0004180">
    <property type="term" value="F:carboxypeptidase activity"/>
    <property type="evidence" value="ECO:0007669"/>
    <property type="project" value="UniProtKB-ARBA"/>
</dbReference>
<dbReference type="Proteomes" id="UP000631694">
    <property type="component" value="Unassembled WGS sequence"/>
</dbReference>
<gene>
    <name evidence="11" type="ORF">I5731_05510</name>
</gene>
<evidence type="ECO:0000313" key="11">
    <source>
        <dbReference type="EMBL" id="MBH0237272.1"/>
    </source>
</evidence>
<dbReference type="InterPro" id="IPR038063">
    <property type="entry name" value="Transpep_catalytic_dom"/>
</dbReference>
<dbReference type="PROSITE" id="PS52029">
    <property type="entry name" value="LD_TPASE"/>
    <property type="match status" value="1"/>
</dbReference>
<dbReference type="GO" id="GO:0071555">
    <property type="term" value="P:cell wall organization"/>
    <property type="evidence" value="ECO:0007669"/>
    <property type="project" value="UniProtKB-UniRule"/>
</dbReference>
<dbReference type="Pfam" id="PF03734">
    <property type="entry name" value="YkuD"/>
    <property type="match status" value="1"/>
</dbReference>
<evidence type="ECO:0000256" key="7">
    <source>
        <dbReference type="PROSITE-ProRule" id="PRU01373"/>
    </source>
</evidence>
<dbReference type="InterPro" id="IPR005490">
    <property type="entry name" value="LD_TPept_cat_dom"/>
</dbReference>
<dbReference type="CDD" id="cd16913">
    <property type="entry name" value="YkuD_like"/>
    <property type="match status" value="1"/>
</dbReference>
<evidence type="ECO:0000256" key="8">
    <source>
        <dbReference type="SAM" id="Coils"/>
    </source>
</evidence>
<reference evidence="11" key="1">
    <citation type="submission" date="2020-12" db="EMBL/GenBank/DDBJ databases">
        <title>Methylobrevis albus sp. nov., isolated from fresh water lack sediment.</title>
        <authorList>
            <person name="Zou Q."/>
        </authorList>
    </citation>
    <scope>NUCLEOTIDE SEQUENCE</scope>
    <source>
        <strain evidence="11">L22</strain>
    </source>
</reference>
<dbReference type="GO" id="GO:0016740">
    <property type="term" value="F:transferase activity"/>
    <property type="evidence" value="ECO:0007669"/>
    <property type="project" value="UniProtKB-KW"/>
</dbReference>
<evidence type="ECO:0000313" key="12">
    <source>
        <dbReference type="Proteomes" id="UP000631694"/>
    </source>
</evidence>
<feature type="active site" description="Proton donor/acceptor" evidence="7">
    <location>
        <position position="162"/>
    </location>
</feature>
<dbReference type="GO" id="GO:0009252">
    <property type="term" value="P:peptidoglycan biosynthetic process"/>
    <property type="evidence" value="ECO:0007669"/>
    <property type="project" value="UniProtKB-KW"/>
</dbReference>
<evidence type="ECO:0000256" key="1">
    <source>
        <dbReference type="ARBA" id="ARBA00004752"/>
    </source>
</evidence>
<organism evidence="11 12">
    <name type="scientific">Methylobrevis albus</name>
    <dbReference type="NCBI Taxonomy" id="2793297"/>
    <lineage>
        <taxon>Bacteria</taxon>
        <taxon>Pseudomonadati</taxon>
        <taxon>Pseudomonadota</taxon>
        <taxon>Alphaproteobacteria</taxon>
        <taxon>Hyphomicrobiales</taxon>
        <taxon>Pleomorphomonadaceae</taxon>
        <taxon>Methylobrevis</taxon>
    </lineage>
</organism>
<comment type="similarity">
    <text evidence="2">Belongs to the YkuD family.</text>
</comment>
<feature type="chain" id="PRO_5037589307" evidence="9">
    <location>
        <begin position="39"/>
        <end position="487"/>
    </location>
</feature>
<dbReference type="PANTHER" id="PTHR36699:SF1">
    <property type="entry name" value="L,D-TRANSPEPTIDASE YAFK-RELATED"/>
    <property type="match status" value="1"/>
</dbReference>
<dbReference type="RefSeq" id="WP_197310369.1">
    <property type="nucleotide sequence ID" value="NZ_JADZLT010000042.1"/>
</dbReference>
<keyword evidence="3" id="KW-0808">Transferase</keyword>
<comment type="caution">
    <text evidence="11">The sequence shown here is derived from an EMBL/GenBank/DDBJ whole genome shotgun (WGS) entry which is preliminary data.</text>
</comment>
<dbReference type="SUPFAM" id="SSF141523">
    <property type="entry name" value="L,D-transpeptidase catalytic domain-like"/>
    <property type="match status" value="1"/>
</dbReference>
<evidence type="ECO:0000256" key="5">
    <source>
        <dbReference type="ARBA" id="ARBA00022984"/>
    </source>
</evidence>
<dbReference type="GO" id="GO:0008360">
    <property type="term" value="P:regulation of cell shape"/>
    <property type="evidence" value="ECO:0007669"/>
    <property type="project" value="UniProtKB-UniRule"/>
</dbReference>
<dbReference type="AlphaFoldDB" id="A0A931HYV2"/>
<protein>
    <submittedName>
        <fullName evidence="11">Murein L,D-transpeptidase</fullName>
    </submittedName>
</protein>
<comment type="pathway">
    <text evidence="1 7">Cell wall biogenesis; peptidoglycan biosynthesis.</text>
</comment>
<dbReference type="EMBL" id="JADZLT010000042">
    <property type="protein sequence ID" value="MBH0237272.1"/>
    <property type="molecule type" value="Genomic_DNA"/>
</dbReference>
<sequence length="487" mass="51624">MQAVQNPASTRTRAPRRGVAARLLLAAGLAALLAGCQADELGFGPQSTRQAERETRQMMSKLGMTETSPILIRIFKEENALEVWKKDRSGRYALLKSYEICKWSGKLGPKIKEGDRQAPEGYYTITPAQMNPKSSYYLSFNTGFPNAYDRANGRTGTHLMVHGACSSAGCYAMTDAQIQEIYTLARDAFRGGQKSFQLQAFPFRMTPDNLARHRNDPNMPFWKMLKEGYDHFELTRSEPKVDVCGRKYVFNATPVDGTLSPAAACPNLSVPQELQLAIAARQKADEAKTIEIAARLEAEERVAAEKAARKAEQQIMLAQREAERQERLANRQPLTESVPLLGTVLSAFVAPPEPMQLVADPVSGPNANPLPKVDPRTPAPVAVAAAPGQITPAATAPAATATIPGSTAPAPAAAAPAATTAAVSPAPAPAASPAAPTTAAAAAPIAGDTATTIAGETQPAPAASAAAEPEQGATSYVSAVTRLIPWF</sequence>
<feature type="coiled-coil region" evidence="8">
    <location>
        <begin position="294"/>
        <end position="328"/>
    </location>
</feature>
<keyword evidence="12" id="KW-1185">Reference proteome</keyword>
<evidence type="ECO:0000256" key="2">
    <source>
        <dbReference type="ARBA" id="ARBA00005992"/>
    </source>
</evidence>
<keyword evidence="4 7" id="KW-0133">Cell shape</keyword>
<evidence type="ECO:0000256" key="9">
    <source>
        <dbReference type="SAM" id="SignalP"/>
    </source>
</evidence>
<feature type="domain" description="L,D-TPase catalytic" evidence="10">
    <location>
        <begin position="70"/>
        <end position="201"/>
    </location>
</feature>
<evidence type="ECO:0000256" key="4">
    <source>
        <dbReference type="ARBA" id="ARBA00022960"/>
    </source>
</evidence>
<feature type="signal peptide" evidence="9">
    <location>
        <begin position="1"/>
        <end position="38"/>
    </location>
</feature>
<evidence type="ECO:0000256" key="3">
    <source>
        <dbReference type="ARBA" id="ARBA00022679"/>
    </source>
</evidence>
<evidence type="ECO:0000259" key="10">
    <source>
        <dbReference type="PROSITE" id="PS52029"/>
    </source>
</evidence>